<keyword evidence="3 7" id="KW-0808">Transferase</keyword>
<organism evidence="7 8">
    <name type="scientific">Glaciihabitans arcticus</name>
    <dbReference type="NCBI Taxonomy" id="2668039"/>
    <lineage>
        <taxon>Bacteria</taxon>
        <taxon>Bacillati</taxon>
        <taxon>Actinomycetota</taxon>
        <taxon>Actinomycetes</taxon>
        <taxon>Micrococcales</taxon>
        <taxon>Microbacteriaceae</taxon>
        <taxon>Glaciihabitans</taxon>
    </lineage>
</organism>
<dbReference type="SUPFAM" id="SSF53756">
    <property type="entry name" value="UDP-Glycosyltransferase/glycogen phosphorylase"/>
    <property type="match status" value="1"/>
</dbReference>
<dbReference type="InterPro" id="IPR013830">
    <property type="entry name" value="SGNH_hydro"/>
</dbReference>
<gene>
    <name evidence="7" type="ORF">EYE40_02970</name>
</gene>
<sequence length="649" mass="70069">MRIIVVAETFLPQMNGVVNSVLQMVRHLRERGHEVLVIAPGTVADPPSSELLHGAGLELLRSVPLPRYAEVRLTFVSPAHLTSIMQRFAPDVIHLASPFILGWQALKAADALGIPTVAVYQTDIPGYARRYGIGAAAAGLTRHLAKVHRTATLTLAPSTAAMDEISRLGVTSLKLWARGVDGVRFTPNRRSADLRRTLAGRGEVVIGYVGRLAPEKQVDDLRVLGDIPNSRIVIVGDGPSRAALEAQLPKAKFLGFLAGDALADVVANFDVFVHPGENETFCQTIQEALASGVPVVATGVGGPVDLVRQSQTGWLYKPGDLDDLRARVMDLVGDKVKRRAFGRAARASVAHRTWSGLGDELLAHFRNLVPGADPVVSPVPPRAWARYVAVGDSLTEGLSDSSRQASGDFRGWADRLAELLGHATPRRTPLLYANLAVRSRRVRHVVEDQVPLALTLRADLVSVLVGANDLVRGAANPERLAARVVASVNEIRATGAHVLLVTAFAPHYRYLGALHARIGRFNRVLRSVANDPGVTILDFADDPACADPRAWGADRVHLSSHGHRVLAYRAATLLGVPDVRELAELEVALHEETVASLSTPKWIWQHVRPWVGRRMVGRVAGTGRVAKHSALVPINPTDGAPALVRHRPY</sequence>
<feature type="domain" description="SGNH hydrolase-type esterase" evidence="6">
    <location>
        <begin position="389"/>
        <end position="565"/>
    </location>
</feature>
<dbReference type="Proteomes" id="UP000294194">
    <property type="component" value="Unassembled WGS sequence"/>
</dbReference>
<dbReference type="AlphaFoldDB" id="A0A4Q9GQY7"/>
<evidence type="ECO:0000256" key="2">
    <source>
        <dbReference type="ARBA" id="ARBA00022676"/>
    </source>
</evidence>
<accession>A0A4Q9GQY7</accession>
<reference evidence="8" key="1">
    <citation type="submission" date="2019-02" db="EMBL/GenBank/DDBJ databases">
        <title>Glaciihabitans arcticus sp. nov., a psychrotolerant bacterium isolated from polar soil.</title>
        <authorList>
            <person name="Dahal R.H."/>
        </authorList>
    </citation>
    <scope>NUCLEOTIDE SEQUENCE [LARGE SCALE GENOMIC DNA]</scope>
    <source>
        <strain evidence="8">RP-3-7</strain>
    </source>
</reference>
<evidence type="ECO:0000259" key="4">
    <source>
        <dbReference type="Pfam" id="PF00534"/>
    </source>
</evidence>
<dbReference type="Pfam" id="PF13439">
    <property type="entry name" value="Glyco_transf_4"/>
    <property type="match status" value="1"/>
</dbReference>
<name>A0A4Q9GQY7_9MICO</name>
<dbReference type="CDD" id="cd01832">
    <property type="entry name" value="SGNH_hydrolase_like_1"/>
    <property type="match status" value="1"/>
</dbReference>
<dbReference type="Pfam" id="PF13472">
    <property type="entry name" value="Lipase_GDSL_2"/>
    <property type="match status" value="1"/>
</dbReference>
<evidence type="ECO:0000259" key="5">
    <source>
        <dbReference type="Pfam" id="PF13439"/>
    </source>
</evidence>
<dbReference type="CDD" id="cd03814">
    <property type="entry name" value="GT4-like"/>
    <property type="match status" value="1"/>
</dbReference>
<keyword evidence="2" id="KW-0328">Glycosyltransferase</keyword>
<dbReference type="InterPro" id="IPR028098">
    <property type="entry name" value="Glyco_trans_4-like_N"/>
</dbReference>
<proteinExistence type="predicted"/>
<dbReference type="SUPFAM" id="SSF52266">
    <property type="entry name" value="SGNH hydrolase"/>
    <property type="match status" value="1"/>
</dbReference>
<dbReference type="GO" id="GO:0016758">
    <property type="term" value="F:hexosyltransferase activity"/>
    <property type="evidence" value="ECO:0007669"/>
    <property type="project" value="TreeGrafter"/>
</dbReference>
<keyword evidence="8" id="KW-1185">Reference proteome</keyword>
<protein>
    <recommendedName>
        <fullName evidence="1">D-inositol 3-phosphate glycosyltransferase</fullName>
    </recommendedName>
</protein>
<dbReference type="InterPro" id="IPR050194">
    <property type="entry name" value="Glycosyltransferase_grp1"/>
</dbReference>
<evidence type="ECO:0000256" key="3">
    <source>
        <dbReference type="ARBA" id="ARBA00022679"/>
    </source>
</evidence>
<dbReference type="GO" id="GO:1901137">
    <property type="term" value="P:carbohydrate derivative biosynthetic process"/>
    <property type="evidence" value="ECO:0007669"/>
    <property type="project" value="UniProtKB-ARBA"/>
</dbReference>
<feature type="domain" description="Glycosyltransferase subfamily 4-like N-terminal" evidence="5">
    <location>
        <begin position="15"/>
        <end position="181"/>
    </location>
</feature>
<comment type="caution">
    <text evidence="7">The sequence shown here is derived from an EMBL/GenBank/DDBJ whole genome shotgun (WGS) entry which is preliminary data.</text>
</comment>
<dbReference type="Gene3D" id="3.40.50.2000">
    <property type="entry name" value="Glycogen Phosphorylase B"/>
    <property type="match status" value="2"/>
</dbReference>
<dbReference type="Pfam" id="PF00534">
    <property type="entry name" value="Glycos_transf_1"/>
    <property type="match status" value="1"/>
</dbReference>
<dbReference type="EMBL" id="SISG01000001">
    <property type="protein sequence ID" value="TBN56444.1"/>
    <property type="molecule type" value="Genomic_DNA"/>
</dbReference>
<dbReference type="PANTHER" id="PTHR45947">
    <property type="entry name" value="SULFOQUINOVOSYL TRANSFERASE SQD2"/>
    <property type="match status" value="1"/>
</dbReference>
<evidence type="ECO:0000313" key="7">
    <source>
        <dbReference type="EMBL" id="TBN56444.1"/>
    </source>
</evidence>
<dbReference type="InterPro" id="IPR001296">
    <property type="entry name" value="Glyco_trans_1"/>
</dbReference>
<dbReference type="InterPro" id="IPR036514">
    <property type="entry name" value="SGNH_hydro_sf"/>
</dbReference>
<feature type="domain" description="Glycosyl transferase family 1" evidence="4">
    <location>
        <begin position="201"/>
        <end position="346"/>
    </location>
</feature>
<dbReference type="Gene3D" id="3.40.50.1110">
    <property type="entry name" value="SGNH hydrolase"/>
    <property type="match status" value="1"/>
</dbReference>
<evidence type="ECO:0000313" key="8">
    <source>
        <dbReference type="Proteomes" id="UP000294194"/>
    </source>
</evidence>
<evidence type="ECO:0000256" key="1">
    <source>
        <dbReference type="ARBA" id="ARBA00021292"/>
    </source>
</evidence>
<dbReference type="PANTHER" id="PTHR45947:SF3">
    <property type="entry name" value="SULFOQUINOVOSYL TRANSFERASE SQD2"/>
    <property type="match status" value="1"/>
</dbReference>
<evidence type="ECO:0000259" key="6">
    <source>
        <dbReference type="Pfam" id="PF13472"/>
    </source>
</evidence>